<dbReference type="Pfam" id="PF13349">
    <property type="entry name" value="DUF4097"/>
    <property type="match status" value="1"/>
</dbReference>
<evidence type="ECO:0000313" key="4">
    <source>
        <dbReference type="Proteomes" id="UP000190306"/>
    </source>
</evidence>
<reference evidence="3 5" key="2">
    <citation type="submission" date="2020-03" db="EMBL/GenBank/DDBJ databases">
        <title>Is there a link between lipid content and antibiotic production in Streptomyces?</title>
        <authorList>
            <person name="David M."/>
            <person name="Lejeune C."/>
            <person name="Abreu S."/>
            <person name="Thibessard A."/>
            <person name="Leblond P."/>
            <person name="Chaminade P."/>
            <person name="Virolle M.-J."/>
        </authorList>
    </citation>
    <scope>NUCLEOTIDE SEQUENCE [LARGE SCALE GENOMIC DNA]</scope>
    <source>
        <strain evidence="3 5">DSM 41481</strain>
    </source>
</reference>
<accession>A0AAE6YAP6</accession>
<evidence type="ECO:0000313" key="2">
    <source>
        <dbReference type="EMBL" id="OOQ49246.1"/>
    </source>
</evidence>
<evidence type="ECO:0000313" key="5">
    <source>
        <dbReference type="Proteomes" id="UP000502504"/>
    </source>
</evidence>
<gene>
    <name evidence="2" type="ORF">AFM16_23585</name>
    <name evidence="3" type="ORF">HCX60_24010</name>
</gene>
<dbReference type="EMBL" id="LHQL01000011">
    <property type="protein sequence ID" value="OOQ49246.1"/>
    <property type="molecule type" value="Genomic_DNA"/>
</dbReference>
<organism evidence="3 5">
    <name type="scientific">Streptomyces antibioticus</name>
    <dbReference type="NCBI Taxonomy" id="1890"/>
    <lineage>
        <taxon>Bacteria</taxon>
        <taxon>Bacillati</taxon>
        <taxon>Actinomycetota</taxon>
        <taxon>Actinomycetes</taxon>
        <taxon>Kitasatosporales</taxon>
        <taxon>Streptomycetaceae</taxon>
        <taxon>Streptomyces</taxon>
    </lineage>
</organism>
<dbReference type="Proteomes" id="UP000190306">
    <property type="component" value="Chromosome"/>
</dbReference>
<evidence type="ECO:0000313" key="3">
    <source>
        <dbReference type="EMBL" id="QIT46213.1"/>
    </source>
</evidence>
<sequence>MQQFATPAPVSAVLDIQAGEVRVIAADRDDTTVEVRPLNPARSRDVELAERATVEYADGTLRVTATAPARSRILGPAGSVEVTVRLPVGSRVEATSAGAGFRGVGRLGEVTFDGAHGQVKLDETAGARLTVQAGDVTVGRLGGPAHISTQQGDIRIAEATGGTVTLRTTQGDISVGAARGVSASLDAGTTHGRIRNTLTNTEGAAAALTLHATTAHGDITAHSL</sequence>
<name>A0AAE6YAP6_STRAT</name>
<dbReference type="InterPro" id="IPR025164">
    <property type="entry name" value="Toastrack_DUF4097"/>
</dbReference>
<dbReference type="RefSeq" id="WP_078634556.1">
    <property type="nucleotide sequence ID" value="NZ_CM007717.1"/>
</dbReference>
<dbReference type="Proteomes" id="UP000502504">
    <property type="component" value="Chromosome"/>
</dbReference>
<evidence type="ECO:0000259" key="1">
    <source>
        <dbReference type="Pfam" id="PF13349"/>
    </source>
</evidence>
<feature type="domain" description="DUF4097" evidence="1">
    <location>
        <begin position="15"/>
        <end position="222"/>
    </location>
</feature>
<dbReference type="EMBL" id="CP050692">
    <property type="protein sequence ID" value="QIT46213.1"/>
    <property type="molecule type" value="Genomic_DNA"/>
</dbReference>
<reference evidence="2 4" key="1">
    <citation type="submission" date="2015-07" db="EMBL/GenBank/DDBJ databases">
        <title>Draft Genome Sequence of Streptomyces antibioticus, IMRU 3720 reveals insights in the evolution of actinomycin biosynthetic gene clusters in Streptomyces.</title>
        <authorList>
            <person name="Crnovcic I."/>
            <person name="Ruckert C."/>
            <person name="Kalinowksi J."/>
            <person name="Keller U."/>
        </authorList>
    </citation>
    <scope>NUCLEOTIDE SEQUENCE [LARGE SCALE GENOMIC DNA]</scope>
    <source>
        <strain evidence="2 4">DSM 41481</strain>
    </source>
</reference>
<dbReference type="AlphaFoldDB" id="A0AAE6YAP6"/>
<protein>
    <submittedName>
        <fullName evidence="3">DUF4097 domain-containing protein</fullName>
    </submittedName>
</protein>
<proteinExistence type="predicted"/>
<keyword evidence="4" id="KW-1185">Reference proteome</keyword>